<dbReference type="PROSITE" id="PS00732">
    <property type="entry name" value="RIBOSOMAL_S16"/>
    <property type="match status" value="1"/>
</dbReference>
<sequence>MVVIRLSRTGKKGERKFRIVVKEKRSKRDGDSIETLGSFEKGVENGAQNLKRDRYNYWLSVGARPSATVEAIFKN</sequence>
<dbReference type="HAMAP" id="MF_00385">
    <property type="entry name" value="Ribosomal_bS16"/>
    <property type="match status" value="1"/>
</dbReference>
<comment type="caution">
    <text evidence="4">The sequence shown here is derived from an EMBL/GenBank/DDBJ whole genome shotgun (WGS) entry which is preliminary data.</text>
</comment>
<dbReference type="NCBIfam" id="TIGR00002">
    <property type="entry name" value="S16"/>
    <property type="match status" value="1"/>
</dbReference>
<dbReference type="GO" id="GO:0006412">
    <property type="term" value="P:translation"/>
    <property type="evidence" value="ECO:0007669"/>
    <property type="project" value="UniProtKB-UniRule"/>
</dbReference>
<organism evidence="4 5">
    <name type="scientific">Candidatus Dojkabacteria bacterium</name>
    <dbReference type="NCBI Taxonomy" id="2099670"/>
    <lineage>
        <taxon>Bacteria</taxon>
        <taxon>Candidatus Dojkabacteria</taxon>
    </lineage>
</organism>
<evidence type="ECO:0000313" key="4">
    <source>
        <dbReference type="EMBL" id="TXG76507.1"/>
    </source>
</evidence>
<evidence type="ECO:0000256" key="3">
    <source>
        <dbReference type="HAMAP-Rule" id="MF_00385"/>
    </source>
</evidence>
<accession>A0A5C7J4V9</accession>
<dbReference type="GO" id="GO:0003735">
    <property type="term" value="F:structural constituent of ribosome"/>
    <property type="evidence" value="ECO:0007669"/>
    <property type="project" value="InterPro"/>
</dbReference>
<keyword evidence="2 3" id="KW-0687">Ribonucleoprotein</keyword>
<dbReference type="SUPFAM" id="SSF54565">
    <property type="entry name" value="Ribosomal protein S16"/>
    <property type="match status" value="1"/>
</dbReference>
<dbReference type="GO" id="GO:0015935">
    <property type="term" value="C:small ribosomal subunit"/>
    <property type="evidence" value="ECO:0007669"/>
    <property type="project" value="TreeGrafter"/>
</dbReference>
<dbReference type="Proteomes" id="UP000321026">
    <property type="component" value="Unassembled WGS sequence"/>
</dbReference>
<gene>
    <name evidence="3 4" type="primary">rpsP</name>
    <name evidence="4" type="ORF">E6Q11_04580</name>
</gene>
<evidence type="ECO:0000256" key="2">
    <source>
        <dbReference type="ARBA" id="ARBA00023274"/>
    </source>
</evidence>
<dbReference type="InterPro" id="IPR023803">
    <property type="entry name" value="Ribosomal_bS16_dom_sf"/>
</dbReference>
<protein>
    <recommendedName>
        <fullName evidence="3">Small ribosomal subunit protein bS16</fullName>
    </recommendedName>
</protein>
<evidence type="ECO:0000256" key="1">
    <source>
        <dbReference type="ARBA" id="ARBA00022980"/>
    </source>
</evidence>
<dbReference type="Pfam" id="PF00886">
    <property type="entry name" value="Ribosomal_S16"/>
    <property type="match status" value="1"/>
</dbReference>
<dbReference type="Gene3D" id="3.30.1320.10">
    <property type="match status" value="1"/>
</dbReference>
<dbReference type="InterPro" id="IPR000307">
    <property type="entry name" value="Ribosomal_bS16"/>
</dbReference>
<dbReference type="PANTHER" id="PTHR12919">
    <property type="entry name" value="30S RIBOSOMAL PROTEIN S16"/>
    <property type="match status" value="1"/>
</dbReference>
<name>A0A5C7J4V9_9BACT</name>
<dbReference type="EMBL" id="SSDS01000072">
    <property type="protein sequence ID" value="TXG76507.1"/>
    <property type="molecule type" value="Genomic_DNA"/>
</dbReference>
<reference evidence="4 5" key="1">
    <citation type="submission" date="2018-09" db="EMBL/GenBank/DDBJ databases">
        <title>Metagenome Assembled Genomes from an Advanced Water Purification Facility.</title>
        <authorList>
            <person name="Stamps B.W."/>
            <person name="Spear J.R."/>
        </authorList>
    </citation>
    <scope>NUCLEOTIDE SEQUENCE [LARGE SCALE GENOMIC DNA]</scope>
    <source>
        <strain evidence="4">Bin_63_2</strain>
    </source>
</reference>
<dbReference type="GO" id="GO:0005737">
    <property type="term" value="C:cytoplasm"/>
    <property type="evidence" value="ECO:0007669"/>
    <property type="project" value="UniProtKB-ARBA"/>
</dbReference>
<comment type="similarity">
    <text evidence="3">Belongs to the bacterial ribosomal protein bS16 family.</text>
</comment>
<proteinExistence type="inferred from homology"/>
<dbReference type="PANTHER" id="PTHR12919:SF20">
    <property type="entry name" value="SMALL RIBOSOMAL SUBUNIT PROTEIN BS16M"/>
    <property type="match status" value="1"/>
</dbReference>
<dbReference type="InterPro" id="IPR020592">
    <property type="entry name" value="Ribosomal_bS16_CS"/>
</dbReference>
<keyword evidence="1 3" id="KW-0689">Ribosomal protein</keyword>
<dbReference type="AlphaFoldDB" id="A0A5C7J4V9"/>
<evidence type="ECO:0000313" key="5">
    <source>
        <dbReference type="Proteomes" id="UP000321026"/>
    </source>
</evidence>